<dbReference type="EMBL" id="AQQO01000019">
    <property type="protein sequence ID" value="EON90475.1"/>
    <property type="molecule type" value="Genomic_DNA"/>
</dbReference>
<keyword evidence="3" id="KW-1185">Reference proteome</keyword>
<reference evidence="2 3" key="1">
    <citation type="journal article" date="2013" name="Genome Announc.">
        <title>Genome Sequence of Plesiomonas shigelloides Strain 302-73 (Serotype O1).</title>
        <authorList>
            <person name="Pique N."/>
            <person name="Aquilini E."/>
            <person name="Alioto T."/>
            <person name="Minana-Galbis D."/>
            <person name="Tomas J.M."/>
        </authorList>
    </citation>
    <scope>NUCLEOTIDE SEQUENCE [LARGE SCALE GENOMIC DNA]</scope>
    <source>
        <strain evidence="2 3">302-73</strain>
    </source>
</reference>
<feature type="compositionally biased region" description="Basic and acidic residues" evidence="1">
    <location>
        <begin position="50"/>
        <end position="69"/>
    </location>
</feature>
<organism evidence="2 3">
    <name type="scientific">Plesiomonas shigelloides 302-73</name>
    <dbReference type="NCBI Taxonomy" id="1315976"/>
    <lineage>
        <taxon>Bacteria</taxon>
        <taxon>Pseudomonadati</taxon>
        <taxon>Pseudomonadota</taxon>
        <taxon>Gammaproteobacteria</taxon>
        <taxon>Enterobacterales</taxon>
        <taxon>Enterobacteriaceae</taxon>
        <taxon>Plesiomonas</taxon>
    </lineage>
</organism>
<evidence type="ECO:0000256" key="1">
    <source>
        <dbReference type="SAM" id="MobiDB-lite"/>
    </source>
</evidence>
<evidence type="ECO:0000313" key="3">
    <source>
        <dbReference type="Proteomes" id="UP000014012"/>
    </source>
</evidence>
<dbReference type="HOGENOM" id="CLU_157962_0_0_6"/>
<comment type="caution">
    <text evidence="2">The sequence shown here is derived from an EMBL/GenBank/DDBJ whole genome shotgun (WGS) entry which is preliminary data.</text>
</comment>
<gene>
    <name evidence="2" type="ORF">PLESHI_00255</name>
</gene>
<dbReference type="RefSeq" id="WP_010861691.1">
    <property type="nucleotide sequence ID" value="NZ_KB944507.1"/>
</dbReference>
<protein>
    <submittedName>
        <fullName evidence="2">Uncharacterized protein</fullName>
    </submittedName>
</protein>
<accession>R8AVW8</accession>
<evidence type="ECO:0000313" key="2">
    <source>
        <dbReference type="EMBL" id="EON90475.1"/>
    </source>
</evidence>
<dbReference type="PATRIC" id="fig|1315976.3.peg.30"/>
<dbReference type="Proteomes" id="UP000014012">
    <property type="component" value="Unassembled WGS sequence"/>
</dbReference>
<proteinExistence type="predicted"/>
<dbReference type="AlphaFoldDB" id="R8AVW8"/>
<feature type="region of interest" description="Disordered" evidence="1">
    <location>
        <begin position="47"/>
        <end position="81"/>
    </location>
</feature>
<name>R8AVW8_PLESH</name>
<sequence>MMDTHLKTIEALANGINPITGELLPSESPYNHPDVIRALFTTLDLVKNQAKPEKKAPKLKKTPEQKQAENIENGLPKNAGLPWTDEQRAYLAQQFSTGEEIKVLAEIHGRTKAAITAELKKQGLIEE</sequence>